<dbReference type="Proteomes" id="UP001476950">
    <property type="component" value="Unassembled WGS sequence"/>
</dbReference>
<feature type="compositionally biased region" description="Basic and acidic residues" evidence="1">
    <location>
        <begin position="46"/>
        <end position="69"/>
    </location>
</feature>
<evidence type="ECO:0000256" key="1">
    <source>
        <dbReference type="SAM" id="MobiDB-lite"/>
    </source>
</evidence>
<comment type="caution">
    <text evidence="2">The sequence shown here is derived from an EMBL/GenBank/DDBJ whole genome shotgun (WGS) entry which is preliminary data.</text>
</comment>
<reference evidence="2 3" key="1">
    <citation type="submission" date="2022-04" db="EMBL/GenBank/DDBJ databases">
        <title>Positive selection, recombination, and allopatry shape intraspecific diversity of widespread and dominant cyanobacteria.</title>
        <authorList>
            <person name="Wei J."/>
            <person name="Shu W."/>
            <person name="Hu C."/>
        </authorList>
    </citation>
    <scope>NUCLEOTIDE SEQUENCE [LARGE SCALE GENOMIC DNA]</scope>
    <source>
        <strain evidence="2 3">AS-A4</strain>
    </source>
</reference>
<name>A0ABV0KSY1_9CYAN</name>
<evidence type="ECO:0000313" key="2">
    <source>
        <dbReference type="EMBL" id="MEP1062347.1"/>
    </source>
</evidence>
<gene>
    <name evidence="2" type="ORF">NDI38_28645</name>
</gene>
<organism evidence="2 3">
    <name type="scientific">Stenomitos frigidus AS-A4</name>
    <dbReference type="NCBI Taxonomy" id="2933935"/>
    <lineage>
        <taxon>Bacteria</taxon>
        <taxon>Bacillati</taxon>
        <taxon>Cyanobacteriota</taxon>
        <taxon>Cyanophyceae</taxon>
        <taxon>Leptolyngbyales</taxon>
        <taxon>Leptolyngbyaceae</taxon>
        <taxon>Stenomitos</taxon>
    </lineage>
</organism>
<sequence length="69" mass="7538">MRMSDEVKAALEKYASQSGLSEAAAAERFIALGLYNNGCLEQVPPVERKRGGRREGAGRKPKAESEQED</sequence>
<protein>
    <submittedName>
        <fullName evidence="2">Uncharacterized protein</fullName>
    </submittedName>
</protein>
<proteinExistence type="predicted"/>
<dbReference type="RefSeq" id="WP_190446166.1">
    <property type="nucleotide sequence ID" value="NZ_JAMPLM010000062.1"/>
</dbReference>
<keyword evidence="3" id="KW-1185">Reference proteome</keyword>
<dbReference type="EMBL" id="JAMPLM010000062">
    <property type="protein sequence ID" value="MEP1062347.1"/>
    <property type="molecule type" value="Genomic_DNA"/>
</dbReference>
<accession>A0ABV0KSY1</accession>
<feature type="region of interest" description="Disordered" evidence="1">
    <location>
        <begin position="41"/>
        <end position="69"/>
    </location>
</feature>
<evidence type="ECO:0000313" key="3">
    <source>
        <dbReference type="Proteomes" id="UP001476950"/>
    </source>
</evidence>